<dbReference type="SMART" id="SM00181">
    <property type="entry name" value="EGF"/>
    <property type="match status" value="3"/>
</dbReference>
<comment type="subcellular location">
    <subcellularLocation>
        <location evidence="1">Membrane</location>
    </subcellularLocation>
</comment>
<protein>
    <recommendedName>
        <fullName evidence="14">EGF-like domain-containing protein</fullName>
    </recommendedName>
</protein>
<feature type="disulfide bond" evidence="6">
    <location>
        <begin position="493"/>
        <end position="502"/>
    </location>
</feature>
<feature type="transmembrane region" description="Helical" evidence="7">
    <location>
        <begin position="979"/>
        <end position="1001"/>
    </location>
</feature>
<dbReference type="SMART" id="SM00192">
    <property type="entry name" value="LDLa"/>
    <property type="match status" value="2"/>
</dbReference>
<feature type="disulfide bond" evidence="6">
    <location>
        <begin position="415"/>
        <end position="424"/>
    </location>
</feature>
<evidence type="ECO:0000313" key="13">
    <source>
        <dbReference type="Proteomes" id="UP000663877"/>
    </source>
</evidence>
<evidence type="ECO:0000313" key="11">
    <source>
        <dbReference type="EMBL" id="CAF1452059.1"/>
    </source>
</evidence>
<dbReference type="InterPro" id="IPR000742">
    <property type="entry name" value="EGF"/>
</dbReference>
<dbReference type="EMBL" id="CAJNOI010000223">
    <property type="protein sequence ID" value="CAF1194247.1"/>
    <property type="molecule type" value="Genomic_DNA"/>
</dbReference>
<dbReference type="Proteomes" id="UP000663877">
    <property type="component" value="Unassembled WGS sequence"/>
</dbReference>
<dbReference type="PANTHER" id="PTHR24044">
    <property type="entry name" value="NOTCH LIGAND FAMILY MEMBER"/>
    <property type="match status" value="1"/>
</dbReference>
<accession>A0A814VXY1</accession>
<dbReference type="PROSITE" id="PS50026">
    <property type="entry name" value="EGF_3"/>
    <property type="match status" value="2"/>
</dbReference>
<dbReference type="InterPro" id="IPR050906">
    <property type="entry name" value="Notch_signaling"/>
</dbReference>
<feature type="domain" description="EGF-like" evidence="8">
    <location>
        <begin position="388"/>
        <end position="425"/>
    </location>
</feature>
<evidence type="ECO:0000256" key="3">
    <source>
        <dbReference type="ARBA" id="ARBA00022989"/>
    </source>
</evidence>
<dbReference type="InterPro" id="IPR017452">
    <property type="entry name" value="GPCR_Rhodpsn_7TM"/>
</dbReference>
<dbReference type="InterPro" id="IPR002172">
    <property type="entry name" value="LDrepeatLR_classA_rpt"/>
</dbReference>
<feature type="transmembrane region" description="Helical" evidence="7">
    <location>
        <begin position="764"/>
        <end position="788"/>
    </location>
</feature>
<name>A0A814VXY1_9BILA</name>
<feature type="disulfide bond" evidence="6">
    <location>
        <begin position="392"/>
        <end position="402"/>
    </location>
</feature>
<feature type="transmembrane region" description="Helical" evidence="7">
    <location>
        <begin position="729"/>
        <end position="752"/>
    </location>
</feature>
<feature type="transmembrane region" description="Helical" evidence="7">
    <location>
        <begin position="846"/>
        <end position="864"/>
    </location>
</feature>
<dbReference type="SUPFAM" id="SSF81321">
    <property type="entry name" value="Family A G protein-coupled receptor-like"/>
    <property type="match status" value="1"/>
</dbReference>
<feature type="domain" description="G-protein coupled receptors family 1 profile" evidence="9">
    <location>
        <begin position="743"/>
        <end position="999"/>
    </location>
</feature>
<dbReference type="Gene3D" id="2.10.25.10">
    <property type="entry name" value="Laminin"/>
    <property type="match status" value="1"/>
</dbReference>
<evidence type="ECO:0000313" key="12">
    <source>
        <dbReference type="Proteomes" id="UP000663832"/>
    </source>
</evidence>
<dbReference type="EMBL" id="CAJNOM010000463">
    <property type="protein sequence ID" value="CAF1452059.1"/>
    <property type="molecule type" value="Genomic_DNA"/>
</dbReference>
<organism evidence="10 13">
    <name type="scientific">Adineta steineri</name>
    <dbReference type="NCBI Taxonomy" id="433720"/>
    <lineage>
        <taxon>Eukaryota</taxon>
        <taxon>Metazoa</taxon>
        <taxon>Spiralia</taxon>
        <taxon>Gnathifera</taxon>
        <taxon>Rotifera</taxon>
        <taxon>Eurotatoria</taxon>
        <taxon>Bdelloidea</taxon>
        <taxon>Adinetida</taxon>
        <taxon>Adinetidae</taxon>
        <taxon>Adineta</taxon>
    </lineage>
</organism>
<evidence type="ECO:0000259" key="9">
    <source>
        <dbReference type="PROSITE" id="PS50262"/>
    </source>
</evidence>
<dbReference type="GO" id="GO:0005112">
    <property type="term" value="F:Notch binding"/>
    <property type="evidence" value="ECO:0007669"/>
    <property type="project" value="TreeGrafter"/>
</dbReference>
<dbReference type="AlphaFoldDB" id="A0A814VXY1"/>
<keyword evidence="3 7" id="KW-1133">Transmembrane helix</keyword>
<dbReference type="Gene3D" id="1.20.1070.10">
    <property type="entry name" value="Rhodopsin 7-helix transmembrane proteins"/>
    <property type="match status" value="1"/>
</dbReference>
<evidence type="ECO:0000256" key="1">
    <source>
        <dbReference type="ARBA" id="ARBA00004370"/>
    </source>
</evidence>
<reference evidence="10" key="1">
    <citation type="submission" date="2021-02" db="EMBL/GenBank/DDBJ databases">
        <authorList>
            <person name="Nowell W R."/>
        </authorList>
    </citation>
    <scope>NUCLEOTIDE SEQUENCE</scope>
</reference>
<feature type="disulfide bond" evidence="6">
    <location>
        <begin position="396"/>
        <end position="413"/>
    </location>
</feature>
<evidence type="ECO:0000259" key="8">
    <source>
        <dbReference type="PROSITE" id="PS50026"/>
    </source>
</evidence>
<comment type="caution">
    <text evidence="6">Lacks conserved residue(s) required for the propagation of feature annotation.</text>
</comment>
<dbReference type="GO" id="GO:0016020">
    <property type="term" value="C:membrane"/>
    <property type="evidence" value="ECO:0007669"/>
    <property type="project" value="UniProtKB-SubCell"/>
</dbReference>
<feature type="transmembrane region" description="Helical" evidence="7">
    <location>
        <begin position="948"/>
        <end position="967"/>
    </location>
</feature>
<evidence type="ECO:0000256" key="7">
    <source>
        <dbReference type="SAM" id="Phobius"/>
    </source>
</evidence>
<keyword evidence="5 6" id="KW-1015">Disulfide bond</keyword>
<dbReference type="PROSITE" id="PS00022">
    <property type="entry name" value="EGF_1"/>
    <property type="match status" value="4"/>
</dbReference>
<keyword evidence="4 7" id="KW-0472">Membrane</keyword>
<feature type="transmembrane region" description="Helical" evidence="7">
    <location>
        <begin position="817"/>
        <end position="834"/>
    </location>
</feature>
<dbReference type="PANTHER" id="PTHR24044:SF420">
    <property type="entry name" value="DELTA AND NOTCH-LIKE EPIDERMAL GROWTH FACTOR-RELATED RECEPTOR ISOFORM X1"/>
    <property type="match status" value="1"/>
</dbReference>
<evidence type="ECO:0000256" key="2">
    <source>
        <dbReference type="ARBA" id="ARBA00022692"/>
    </source>
</evidence>
<evidence type="ECO:0000313" key="10">
    <source>
        <dbReference type="EMBL" id="CAF1194247.1"/>
    </source>
</evidence>
<evidence type="ECO:0000256" key="5">
    <source>
        <dbReference type="ARBA" id="ARBA00023157"/>
    </source>
</evidence>
<proteinExistence type="predicted"/>
<keyword evidence="2 7" id="KW-0812">Transmembrane</keyword>
<gene>
    <name evidence="10" type="ORF">BJG266_LOCUS26516</name>
    <name evidence="11" type="ORF">QVE165_LOCUS40353</name>
</gene>
<evidence type="ECO:0000256" key="4">
    <source>
        <dbReference type="ARBA" id="ARBA00023136"/>
    </source>
</evidence>
<dbReference type="Proteomes" id="UP000663832">
    <property type="component" value="Unassembled WGS sequence"/>
</dbReference>
<keyword evidence="6" id="KW-0245">EGF-like domain</keyword>
<evidence type="ECO:0008006" key="14">
    <source>
        <dbReference type="Google" id="ProtNLM"/>
    </source>
</evidence>
<evidence type="ECO:0000256" key="6">
    <source>
        <dbReference type="PROSITE-ProRule" id="PRU00076"/>
    </source>
</evidence>
<sequence length="1023" mass="119366">MLCDGRIDMDPLTIGDRQQTDETDCGSHFPCDNPYTRCDGFWNCPNGMDEANCSLSLCKPFYHPCVSPFNMSIGCLPLELAGDGIIHCLGGSDERHYCRNMFPDDLGRRYRCYNKTFRCIEAITLCHPTLIDDLTDDERCHEEEPIVCAEAHKKPLISHSICNENWDLTHNVAEKIFCSLDDHDFMVYYNFSNSKLYLRLTRTENFPSSTQDDSQSNGNISHEEHTLLSSNSLLHYTHRAWFCNRGIVIFTGELEQRRCLCPPPYYGDRCQYQNQRVSLKLQFNTQSEPSWRTPFYLIIMLIDDDYVIQSYDYSLYIPAQDCGVKFHIYLTYATRPKNSSKNYSVVIHAYNKYKLAYYTSWHLSIPFQFLPVNHFIARLIIKEQRIKSPTNCALNCGHYGECMKYENTDEEFCRCFEGWWGNFCERNYHCSCAQNSKCIGTIGNQSICLCSLYQFGSRCYLTSSVCQLDTCKHGGTCIPGDDRISKKNFTCFCMTRYSGKRCEIPDTKIDISFDDTLITGTFFGHFISTIEDDFHIRTTVFIKPRYNENSVTLYRSMPFHILFIEFAKNYYLTVLQEKYLPSRIITTQVLLSHRCLPIQVLFNQTILDYHRLQRIKYYHLPCQVNTTSKCFYDEEYMCLCNLDHYAICFDFEHNMTYNCQGVNYCKNNGQCFQDHPSCPTTSICVCDECSYGTYCQLSNTGFDSSLDSILSYHIHSYLTFFRQPLLLKISFAITIIMFIVGIISSSLSIIVFQPKNFQFGCDIYLFTASITSILTMVVFLLKFMLLVLSQMALITNQSVIYINCISVDFSLKFLPNIVDWLYACVAIERALITWKGLTFNKLKSRYTAKWTVCLIYIFIIGTAVHDPIHRQVIEDKGEQRIWCIVEYSPTFKLYNRIINIFHLIIPFASNLISIWLMIVLIAQQRFTAQKNHTYRQHFFQELNRHKQLLISSCILVICTFPRLVMSFTFKCMKSTGDSWLYLIGYFLPFIPSIVIFAIFILPSETYTKLFKQFFERLRRQFQS</sequence>
<comment type="caution">
    <text evidence="10">The sequence shown here is derived from an EMBL/GenBank/DDBJ whole genome shotgun (WGS) entry which is preliminary data.</text>
</comment>
<dbReference type="SUPFAM" id="SSF57196">
    <property type="entry name" value="EGF/Laminin"/>
    <property type="match status" value="2"/>
</dbReference>
<dbReference type="PROSITE" id="PS01186">
    <property type="entry name" value="EGF_2"/>
    <property type="match status" value="2"/>
</dbReference>
<dbReference type="OrthoDB" id="10020456at2759"/>
<feature type="domain" description="EGF-like" evidence="8">
    <location>
        <begin position="462"/>
        <end position="503"/>
    </location>
</feature>
<feature type="transmembrane region" description="Helical" evidence="7">
    <location>
        <begin position="897"/>
        <end position="922"/>
    </location>
</feature>
<keyword evidence="12" id="KW-1185">Reference proteome</keyword>
<dbReference type="PROSITE" id="PS50262">
    <property type="entry name" value="G_PROTEIN_RECEP_F1_2"/>
    <property type="match status" value="1"/>
</dbReference>